<evidence type="ECO:0008006" key="3">
    <source>
        <dbReference type="Google" id="ProtNLM"/>
    </source>
</evidence>
<dbReference type="AlphaFoldDB" id="A0A0A7LEL7"/>
<dbReference type="KEGG" id="mear:Mpt1_c08910"/>
<dbReference type="GeneID" id="24818554"/>
<dbReference type="HOGENOM" id="CLU_1811350_0_0_2"/>
<protein>
    <recommendedName>
        <fullName evidence="3">DUF1922 domain-containing protein</fullName>
    </recommendedName>
</protein>
<dbReference type="STRING" id="1577791.Mpt1_c08910"/>
<accession>A0A0A7LEL7</accession>
<gene>
    <name evidence="1" type="ORF">Mpt1_c08910</name>
</gene>
<evidence type="ECO:0000313" key="1">
    <source>
        <dbReference type="EMBL" id="AIZ56767.1"/>
    </source>
</evidence>
<name>A0A0A7LEL7_9ARCH</name>
<keyword evidence="2" id="KW-1185">Reference proteome</keyword>
<dbReference type="EMBL" id="CP010070">
    <property type="protein sequence ID" value="AIZ56767.1"/>
    <property type="molecule type" value="Genomic_DNA"/>
</dbReference>
<proteinExistence type="predicted"/>
<dbReference type="Proteomes" id="UP000030787">
    <property type="component" value="Chromosome"/>
</dbReference>
<dbReference type="RefSeq" id="WP_048112540.1">
    <property type="nucleotide sequence ID" value="NZ_CP010070.1"/>
</dbReference>
<reference evidence="1 2" key="1">
    <citation type="journal article" date="2014" name="Appl. Environ. Microbiol.">
        <title>Comparative Genome Analysis of 'Candidatus Methanoplasma termitum' Indicates a New Mode of Energy Metabolism in the Seventh Order of Methanogens.</title>
        <authorList>
            <person name="Lang K."/>
            <person name="Schuldes J."/>
            <person name="Klingl A."/>
            <person name="Poehlein A."/>
            <person name="Daniel R."/>
            <person name="Brune A."/>
        </authorList>
    </citation>
    <scope>NUCLEOTIDE SEQUENCE [LARGE SCALE GENOMIC DNA]</scope>
    <source>
        <strain evidence="2">Mpt1</strain>
    </source>
</reference>
<dbReference type="Gene3D" id="3.90.820.10">
    <property type="entry name" value="Structural Genomics, Unknown Function 30-nov-00 1gh9 Mol_id"/>
    <property type="match status" value="1"/>
</dbReference>
<sequence>MTYAIVSCGKCKRQRMIDRSATSSKCPYCSTSAEHKGLAVIFEDKDQNVVRDVLTGMHPFDVPEKKRSKIDHDPLSTLIYKYEHASDLEEKMELLSKGLTKIYDTFTIADVEKIDEKNAEKMLKAMSERGYVHEVKYGRYRA</sequence>
<organism evidence="1 2">
    <name type="scientific">Candidatus Methanoplasma termitum</name>
    <dbReference type="NCBI Taxonomy" id="1577791"/>
    <lineage>
        <taxon>Archaea</taxon>
        <taxon>Methanobacteriati</taxon>
        <taxon>Thermoplasmatota</taxon>
        <taxon>Thermoplasmata</taxon>
        <taxon>Methanomassiliicoccales</taxon>
        <taxon>Methanomassiliicoccaceae</taxon>
        <taxon>Candidatus Methanoplasma</taxon>
    </lineage>
</organism>
<evidence type="ECO:0000313" key="2">
    <source>
        <dbReference type="Proteomes" id="UP000030787"/>
    </source>
</evidence>
<dbReference type="OrthoDB" id="142616at2157"/>